<dbReference type="GO" id="GO:0000981">
    <property type="term" value="F:DNA-binding transcription factor activity, RNA polymerase II-specific"/>
    <property type="evidence" value="ECO:0007669"/>
    <property type="project" value="InterPro"/>
</dbReference>
<dbReference type="GO" id="GO:0005634">
    <property type="term" value="C:nucleus"/>
    <property type="evidence" value="ECO:0007669"/>
    <property type="project" value="UniProtKB-SubCell"/>
</dbReference>
<dbReference type="SMART" id="SM00066">
    <property type="entry name" value="GAL4"/>
    <property type="match status" value="1"/>
</dbReference>
<dbReference type="PANTHER" id="PTHR37534:SF49">
    <property type="entry name" value="LYSINE BIOSYNTHESIS REGULATORY PROTEIN LYS14"/>
    <property type="match status" value="1"/>
</dbReference>
<sequence>MVNKTSQAKHKRSTKGCSECRIKRKACDELKPNCSRCKIKGVKCIYKVNLRFRDDSSNKQIAFGREGVWSKSKASIQTSEDLSKMAFNLAYLHKTNFKGNLHFINTSNTLYDFTMTNLSKNYFSMTFNTQIGDSSATQYALSYFKDNVSTIFNPLSLEGDGTLDFGSIVQYVNHGCIHLFYLLIAIGSCHLAKSNKYWQLQAKIYRAAAHQEFIKRTSSDTKTSEILLYTLLLCLFDLANKCDDHWSIRINTAKWLIENNNESNVDDYTVENRILRFSDDFFSYQETMGRTACRNTSIFSIEDWENNDLMIPWMGCKKSLVSILSDITDLSFEKRNINVHSNEFQGMVSKLEMKLNNYNVSTGNWLFNIGCICKINATKIYLNCSLLNYTPNSSLIKELVKHLANDLKTLIIYNGVNWHFLLWPLFIMCCEIDPYDEDCEYLRKLSLEMFEILKEKNLG</sequence>
<keyword evidence="5" id="KW-1185">Reference proteome</keyword>
<organism evidence="4 5">
    <name type="scientific">Wickerhamomyces ciferrii (strain ATCC 14091 / BCRC 22168 / CBS 111 / JCM 3599 / NBRC 0793 / NRRL Y-1031 F-60-10)</name>
    <name type="common">Yeast</name>
    <name type="synonym">Pichia ciferrii</name>
    <dbReference type="NCBI Taxonomy" id="1206466"/>
    <lineage>
        <taxon>Eukaryota</taxon>
        <taxon>Fungi</taxon>
        <taxon>Dikarya</taxon>
        <taxon>Ascomycota</taxon>
        <taxon>Saccharomycotina</taxon>
        <taxon>Saccharomycetes</taxon>
        <taxon>Phaffomycetales</taxon>
        <taxon>Wickerhamomycetaceae</taxon>
        <taxon>Wickerhamomyces</taxon>
    </lineage>
</organism>
<dbReference type="AlphaFoldDB" id="K0KGQ0"/>
<comment type="caution">
    <text evidence="4">The sequence shown here is derived from an EMBL/GenBank/DDBJ whole genome shotgun (WGS) entry which is preliminary data.</text>
</comment>
<protein>
    <submittedName>
        <fullName evidence="4">Transcriptional activator protein</fullName>
    </submittedName>
</protein>
<dbReference type="GO" id="GO:0000976">
    <property type="term" value="F:transcription cis-regulatory region binding"/>
    <property type="evidence" value="ECO:0007669"/>
    <property type="project" value="TreeGrafter"/>
</dbReference>
<dbReference type="SUPFAM" id="SSF57701">
    <property type="entry name" value="Zn2/Cys6 DNA-binding domain"/>
    <property type="match status" value="1"/>
</dbReference>
<dbReference type="eggNOG" id="ENOG502S2DH">
    <property type="taxonomic scope" value="Eukaryota"/>
</dbReference>
<comment type="subcellular location">
    <subcellularLocation>
        <location evidence="1">Nucleus</location>
    </subcellularLocation>
</comment>
<evidence type="ECO:0000313" key="5">
    <source>
        <dbReference type="Proteomes" id="UP000009328"/>
    </source>
</evidence>
<evidence type="ECO:0000313" key="4">
    <source>
        <dbReference type="EMBL" id="CCH44335.1"/>
    </source>
</evidence>
<keyword evidence="2" id="KW-0539">Nucleus</keyword>
<dbReference type="STRING" id="1206466.K0KGQ0"/>
<dbReference type="GO" id="GO:0045944">
    <property type="term" value="P:positive regulation of transcription by RNA polymerase II"/>
    <property type="evidence" value="ECO:0007669"/>
    <property type="project" value="TreeGrafter"/>
</dbReference>
<reference evidence="4 5" key="1">
    <citation type="journal article" date="2012" name="Eukaryot. Cell">
        <title>Draft genome sequence of Wickerhamomyces ciferrii NRRL Y-1031 F-60-10.</title>
        <authorList>
            <person name="Schneider J."/>
            <person name="Andrea H."/>
            <person name="Blom J."/>
            <person name="Jaenicke S."/>
            <person name="Ruckert C."/>
            <person name="Schorsch C."/>
            <person name="Szczepanowski R."/>
            <person name="Farwick M."/>
            <person name="Goesmann A."/>
            <person name="Puhler A."/>
            <person name="Schaffer S."/>
            <person name="Tauch A."/>
            <person name="Kohler T."/>
            <person name="Brinkrolf K."/>
        </authorList>
    </citation>
    <scope>NUCLEOTIDE SEQUENCE [LARGE SCALE GENOMIC DNA]</scope>
    <source>
        <strain evidence="5">ATCC 14091 / BCRC 22168 / CBS 111 / JCM 3599 / NBRC 0793 / NRRL Y-1031 F-60-10</strain>
    </source>
</reference>
<dbReference type="Proteomes" id="UP000009328">
    <property type="component" value="Unassembled WGS sequence"/>
</dbReference>
<dbReference type="CDD" id="cd00067">
    <property type="entry name" value="GAL4"/>
    <property type="match status" value="1"/>
</dbReference>
<dbReference type="PROSITE" id="PS50048">
    <property type="entry name" value="ZN2_CY6_FUNGAL_2"/>
    <property type="match status" value="1"/>
</dbReference>
<dbReference type="HOGENOM" id="CLU_596122_0_0_1"/>
<evidence type="ECO:0000256" key="1">
    <source>
        <dbReference type="ARBA" id="ARBA00004123"/>
    </source>
</evidence>
<feature type="domain" description="Zn(2)-C6 fungal-type" evidence="3">
    <location>
        <begin position="16"/>
        <end position="46"/>
    </location>
</feature>
<evidence type="ECO:0000259" key="3">
    <source>
        <dbReference type="PROSITE" id="PS50048"/>
    </source>
</evidence>
<accession>K0KGQ0</accession>
<dbReference type="InParanoid" id="K0KGQ0"/>
<dbReference type="PANTHER" id="PTHR37534">
    <property type="entry name" value="TRANSCRIPTIONAL ACTIVATOR PROTEIN UGA3"/>
    <property type="match status" value="1"/>
</dbReference>
<dbReference type="InterPro" id="IPR036864">
    <property type="entry name" value="Zn2-C6_fun-type_DNA-bd_sf"/>
</dbReference>
<dbReference type="InterPro" id="IPR001138">
    <property type="entry name" value="Zn2Cys6_DnaBD"/>
</dbReference>
<dbReference type="GO" id="GO:0008270">
    <property type="term" value="F:zinc ion binding"/>
    <property type="evidence" value="ECO:0007669"/>
    <property type="project" value="InterPro"/>
</dbReference>
<dbReference type="Gene3D" id="4.10.240.10">
    <property type="entry name" value="Zn(2)-C6 fungal-type DNA-binding domain"/>
    <property type="match status" value="1"/>
</dbReference>
<dbReference type="EMBL" id="CAIF01000120">
    <property type="protein sequence ID" value="CCH44335.1"/>
    <property type="molecule type" value="Genomic_DNA"/>
</dbReference>
<gene>
    <name evidence="4" type="ORF">BN7_3897</name>
</gene>
<dbReference type="InterPro" id="IPR021858">
    <property type="entry name" value="Fun_TF"/>
</dbReference>
<dbReference type="PROSITE" id="PS00463">
    <property type="entry name" value="ZN2_CY6_FUNGAL_1"/>
    <property type="match status" value="1"/>
</dbReference>
<dbReference type="Pfam" id="PF11951">
    <property type="entry name" value="Fungal_trans_2"/>
    <property type="match status" value="1"/>
</dbReference>
<name>K0KGQ0_WICCF</name>
<proteinExistence type="predicted"/>
<dbReference type="Pfam" id="PF00172">
    <property type="entry name" value="Zn_clus"/>
    <property type="match status" value="1"/>
</dbReference>
<evidence type="ECO:0000256" key="2">
    <source>
        <dbReference type="ARBA" id="ARBA00023242"/>
    </source>
</evidence>